<dbReference type="SUPFAM" id="SSF56935">
    <property type="entry name" value="Porins"/>
    <property type="match status" value="1"/>
</dbReference>
<accession>A0A1D8IS38</accession>
<protein>
    <recommendedName>
        <fullName evidence="2">Porin domain-containing protein</fullName>
    </recommendedName>
</protein>
<evidence type="ECO:0000313" key="4">
    <source>
        <dbReference type="Proteomes" id="UP000095401"/>
    </source>
</evidence>
<evidence type="ECO:0000259" key="2">
    <source>
        <dbReference type="Pfam" id="PF13609"/>
    </source>
</evidence>
<keyword evidence="4" id="KW-1185">Reference proteome</keyword>
<dbReference type="InterPro" id="IPR023614">
    <property type="entry name" value="Porin_dom_sf"/>
</dbReference>
<dbReference type="Pfam" id="PF13609">
    <property type="entry name" value="Porin_4"/>
    <property type="match status" value="1"/>
</dbReference>
<dbReference type="Gene3D" id="2.40.160.10">
    <property type="entry name" value="Porin"/>
    <property type="match status" value="1"/>
</dbReference>
<dbReference type="GO" id="GO:0015288">
    <property type="term" value="F:porin activity"/>
    <property type="evidence" value="ECO:0007669"/>
    <property type="project" value="InterPro"/>
</dbReference>
<feature type="signal peptide" evidence="1">
    <location>
        <begin position="1"/>
        <end position="29"/>
    </location>
</feature>
<dbReference type="Proteomes" id="UP000095401">
    <property type="component" value="Chromosome"/>
</dbReference>
<reference evidence="4" key="1">
    <citation type="submission" date="2016-09" db="EMBL/GenBank/DDBJ databases">
        <title>Acidihalobacter prosperus F5.</title>
        <authorList>
            <person name="Khaleque H.N."/>
            <person name="Ramsay J.P."/>
            <person name="Kaksonen A.H."/>
            <person name="Boxall N.J."/>
            <person name="Watkin E.L.J."/>
        </authorList>
    </citation>
    <scope>NUCLEOTIDE SEQUENCE [LARGE SCALE GENOMIC DNA]</scope>
    <source>
        <strain evidence="4">F5</strain>
    </source>
</reference>
<dbReference type="GO" id="GO:0034220">
    <property type="term" value="P:monoatomic ion transmembrane transport"/>
    <property type="evidence" value="ECO:0007669"/>
    <property type="project" value="InterPro"/>
</dbReference>
<evidence type="ECO:0000256" key="1">
    <source>
        <dbReference type="SAM" id="SignalP"/>
    </source>
</evidence>
<organism evidence="3 4">
    <name type="scientific">Acidihalobacter yilgarnensis</name>
    <dbReference type="NCBI Taxonomy" id="2819280"/>
    <lineage>
        <taxon>Bacteria</taxon>
        <taxon>Pseudomonadati</taxon>
        <taxon>Pseudomonadota</taxon>
        <taxon>Gammaproteobacteria</taxon>
        <taxon>Chromatiales</taxon>
        <taxon>Ectothiorhodospiraceae</taxon>
        <taxon>Acidihalobacter</taxon>
    </lineage>
</organism>
<dbReference type="InterPro" id="IPR001702">
    <property type="entry name" value="Porin_Gram-ve"/>
</dbReference>
<evidence type="ECO:0000313" key="3">
    <source>
        <dbReference type="EMBL" id="AOU99205.1"/>
    </source>
</evidence>
<dbReference type="RefSeq" id="WP_070079557.1">
    <property type="nucleotide sequence ID" value="NZ_CP017415.1"/>
</dbReference>
<dbReference type="EMBL" id="CP017415">
    <property type="protein sequence ID" value="AOU99205.1"/>
    <property type="molecule type" value="Genomic_DNA"/>
</dbReference>
<gene>
    <name evidence="3" type="ORF">BI364_15805</name>
</gene>
<dbReference type="KEGG" id="aprs:BI364_15805"/>
<name>A0A1D8IS38_9GAMM</name>
<proteinExistence type="predicted"/>
<dbReference type="GO" id="GO:0009279">
    <property type="term" value="C:cell outer membrane"/>
    <property type="evidence" value="ECO:0007669"/>
    <property type="project" value="InterPro"/>
</dbReference>
<dbReference type="InterPro" id="IPR033900">
    <property type="entry name" value="Gram_neg_porin_domain"/>
</dbReference>
<sequence length="375" mass="39333">MNVKNVFTPKAAALAAAMSLAFAGAAAHAAPTATIFGGLGIAGYYNTPTANPGGSSAYDISSDGSRIGIKGDLGKTGDTTFMYEYMMNVNPVQSGSSSSPTTYTAFLGAKGGWGTVMVGRPFTPFYTDIVSVFNPFWWFYTTNVDVKQMDKAIVYTTPTMGGFNMSASLSNMSKGSTSGSKDETNVTLTGTYTAGPLSFAAGYVGFSKYGDGTHEYSQSASTTVWGTAINTYAGELLKSKVAARASYNEGPLSVNLGLFSYKPTSKIYNGTTTAQNDNAINTVSLWASYMVAPKWTLMGDISSTSQSDMSIANTNYKGKKGTITTFSVAYAPVDAVALFAEYQYYGKDAAVSGLDGVNSGTRANGQLAIGGYYSF</sequence>
<dbReference type="CDD" id="cd00342">
    <property type="entry name" value="gram_neg_porins"/>
    <property type="match status" value="1"/>
</dbReference>
<keyword evidence="1" id="KW-0732">Signal</keyword>
<feature type="domain" description="Porin" evidence="2">
    <location>
        <begin position="14"/>
        <end position="348"/>
    </location>
</feature>
<dbReference type="AlphaFoldDB" id="A0A1D8IS38"/>
<dbReference type="PRINTS" id="PR00182">
    <property type="entry name" value="ECOLNEIPORIN"/>
</dbReference>
<feature type="chain" id="PRO_5009108436" description="Porin domain-containing protein" evidence="1">
    <location>
        <begin position="30"/>
        <end position="375"/>
    </location>
</feature>